<dbReference type="Proteomes" id="UP000032871">
    <property type="component" value="Unassembled WGS sequence"/>
</dbReference>
<organism evidence="2 3">
    <name type="scientific">Aggregatibacter segnis ATCC 33393</name>
    <dbReference type="NCBI Taxonomy" id="888057"/>
    <lineage>
        <taxon>Bacteria</taxon>
        <taxon>Pseudomonadati</taxon>
        <taxon>Pseudomonadota</taxon>
        <taxon>Gammaproteobacteria</taxon>
        <taxon>Pasteurellales</taxon>
        <taxon>Pasteurellaceae</taxon>
        <taxon>Aggregatibacter</taxon>
    </lineage>
</organism>
<protein>
    <recommendedName>
        <fullName evidence="4">Alternative ribosome-rescue factor A</fullName>
    </recommendedName>
</protein>
<dbReference type="GeneID" id="60799137"/>
<dbReference type="OrthoDB" id="8603552at2"/>
<dbReference type="AlphaFoldDB" id="E6KZW2"/>
<dbReference type="RefSeq" id="WP_006719506.1">
    <property type="nucleotide sequence ID" value="NZ_GL622200.1"/>
</dbReference>
<accession>E6KZW2</accession>
<dbReference type="InterPro" id="IPR005589">
    <property type="entry name" value="ArfA"/>
</dbReference>
<reference evidence="2 3" key="1">
    <citation type="submission" date="2010-12" db="EMBL/GenBank/DDBJ databases">
        <authorList>
            <person name="Muzny D."/>
            <person name="Qin X."/>
            <person name="Deng J."/>
            <person name="Jiang H."/>
            <person name="Liu Y."/>
            <person name="Qu J."/>
            <person name="Song X.-Z."/>
            <person name="Zhang L."/>
            <person name="Thornton R."/>
            <person name="Coyle M."/>
            <person name="Francisco L."/>
            <person name="Jackson L."/>
            <person name="Javaid M."/>
            <person name="Korchina V."/>
            <person name="Kovar C."/>
            <person name="Mata R."/>
            <person name="Mathew T."/>
            <person name="Ngo R."/>
            <person name="Nguyen L."/>
            <person name="Nguyen N."/>
            <person name="Okwuonu G."/>
            <person name="Ongeri F."/>
            <person name="Pham C."/>
            <person name="Simmons D."/>
            <person name="Wilczek-Boney K."/>
            <person name="Hale W."/>
            <person name="Jakkamsetti A."/>
            <person name="Pham P."/>
            <person name="Ruth R."/>
            <person name="San Lucas F."/>
            <person name="Warren J."/>
            <person name="Zhang J."/>
            <person name="Zhao Z."/>
            <person name="Zhou C."/>
            <person name="Zhu D."/>
            <person name="Lee S."/>
            <person name="Bess C."/>
            <person name="Blankenburg K."/>
            <person name="Forbes L."/>
            <person name="Fu Q."/>
            <person name="Gubbala S."/>
            <person name="Hirani K."/>
            <person name="Jayaseelan J.C."/>
            <person name="Lara F."/>
            <person name="Munidasa M."/>
            <person name="Palculict T."/>
            <person name="Patil S."/>
            <person name="Pu L.-L."/>
            <person name="Saada N."/>
            <person name="Tang L."/>
            <person name="Weissenberger G."/>
            <person name="Zhu Y."/>
            <person name="Hemphill L."/>
            <person name="Shang Y."/>
            <person name="Youmans B."/>
            <person name="Ayvaz T."/>
            <person name="Ross M."/>
            <person name="Santibanez J."/>
            <person name="Aqrawi P."/>
            <person name="Gross S."/>
            <person name="Joshi V."/>
            <person name="Fowler G."/>
            <person name="Nazareth L."/>
            <person name="Reid J."/>
            <person name="Worley K."/>
            <person name="Petrosino J."/>
            <person name="Highlander S."/>
            <person name="Gibbs R."/>
        </authorList>
    </citation>
    <scope>NUCLEOTIDE SEQUENCE [LARGE SCALE GENOMIC DNA]</scope>
    <source>
        <strain evidence="2 3">ATCC 33393</strain>
    </source>
</reference>
<comment type="caution">
    <text evidence="2">The sequence shown here is derived from an EMBL/GenBank/DDBJ whole genome shotgun (WGS) entry which is preliminary data.</text>
</comment>
<feature type="compositionally biased region" description="Polar residues" evidence="1">
    <location>
        <begin position="10"/>
        <end position="23"/>
    </location>
</feature>
<evidence type="ECO:0000313" key="2">
    <source>
        <dbReference type="EMBL" id="EFU67059.1"/>
    </source>
</evidence>
<keyword evidence="3" id="KW-1185">Reference proteome</keyword>
<feature type="region of interest" description="Disordered" evidence="1">
    <location>
        <begin position="1"/>
        <end position="24"/>
    </location>
</feature>
<evidence type="ECO:0000256" key="1">
    <source>
        <dbReference type="SAM" id="MobiDB-lite"/>
    </source>
</evidence>
<dbReference type="HOGENOM" id="CLU_170842_1_1_6"/>
<dbReference type="Pfam" id="PF03889">
    <property type="entry name" value="ArfA"/>
    <property type="match status" value="1"/>
</dbReference>
<evidence type="ECO:0000313" key="3">
    <source>
        <dbReference type="Proteomes" id="UP000032871"/>
    </source>
</evidence>
<gene>
    <name evidence="2" type="ORF">HMPREF9064_1694</name>
</gene>
<evidence type="ECO:0008006" key="4">
    <source>
        <dbReference type="Google" id="ProtNLM"/>
    </source>
</evidence>
<dbReference type="STRING" id="739.GCA_001059425_00915"/>
<name>E6KZW2_9PAST</name>
<sequence length="94" mass="11153">MAKQKHALQTPPQNSQGTMTYQHQRGVIKENAIQALLHDKLFRQRVERNKKGKGSYQRQAKHANRYYEKPDNKISMIRDFIIGLFSTRKVYVMY</sequence>
<dbReference type="GO" id="GO:0072344">
    <property type="term" value="P:rescue of stalled ribosome"/>
    <property type="evidence" value="ECO:0007669"/>
    <property type="project" value="InterPro"/>
</dbReference>
<proteinExistence type="predicted"/>
<dbReference type="EMBL" id="AEPS01000011">
    <property type="protein sequence ID" value="EFU67059.1"/>
    <property type="molecule type" value="Genomic_DNA"/>
</dbReference>